<evidence type="ECO:0000313" key="1">
    <source>
        <dbReference type="EMBL" id="VDD50925.1"/>
    </source>
</evidence>
<gene>
    <name evidence="1" type="ORF">BOLC1T03314H</name>
</gene>
<reference evidence="1" key="1">
    <citation type="submission" date="2018-11" db="EMBL/GenBank/DDBJ databases">
        <authorList>
            <consortium name="Genoscope - CEA"/>
            <person name="William W."/>
        </authorList>
    </citation>
    <scope>NUCLEOTIDE SEQUENCE</scope>
</reference>
<name>A0A3P6FZR9_BRAOL</name>
<dbReference type="AlphaFoldDB" id="A0A3P6FZR9"/>
<protein>
    <submittedName>
        <fullName evidence="1">Uncharacterized protein</fullName>
    </submittedName>
</protein>
<accession>A0A3P6FZR9</accession>
<dbReference type="EMBL" id="LR031878">
    <property type="protein sequence ID" value="VDD50925.1"/>
    <property type="molecule type" value="Genomic_DNA"/>
</dbReference>
<sequence>MAFDGGDLSVEKDLKEHLNFGSGDRPARERACRRRSPSRYSYDVGLALLFRLLYSPSCLSSGGGSSYSSVAAGLREVDASSDPSSSVLSLGGEGSLNLASPALCFVLSDDLSIGSMKLSEVETKRGREKLFGVSELEVCGGGAPATSRDGGGQVEAEETRVLLMGFYPSTRPASLTRGPTEIGRVWFGPQAC</sequence>
<organism evidence="1">
    <name type="scientific">Brassica oleracea</name>
    <name type="common">Wild cabbage</name>
    <dbReference type="NCBI Taxonomy" id="3712"/>
    <lineage>
        <taxon>Eukaryota</taxon>
        <taxon>Viridiplantae</taxon>
        <taxon>Streptophyta</taxon>
        <taxon>Embryophyta</taxon>
        <taxon>Tracheophyta</taxon>
        <taxon>Spermatophyta</taxon>
        <taxon>Magnoliopsida</taxon>
        <taxon>eudicotyledons</taxon>
        <taxon>Gunneridae</taxon>
        <taxon>Pentapetalae</taxon>
        <taxon>rosids</taxon>
        <taxon>malvids</taxon>
        <taxon>Brassicales</taxon>
        <taxon>Brassicaceae</taxon>
        <taxon>Brassiceae</taxon>
        <taxon>Brassica</taxon>
    </lineage>
</organism>
<proteinExistence type="predicted"/>